<dbReference type="GeneID" id="36553399"/>
<organism evidence="5 6">
    <name type="scientific">Aspergillus steynii IBT 23096</name>
    <dbReference type="NCBI Taxonomy" id="1392250"/>
    <lineage>
        <taxon>Eukaryota</taxon>
        <taxon>Fungi</taxon>
        <taxon>Dikarya</taxon>
        <taxon>Ascomycota</taxon>
        <taxon>Pezizomycotina</taxon>
        <taxon>Eurotiomycetes</taxon>
        <taxon>Eurotiomycetidae</taxon>
        <taxon>Eurotiales</taxon>
        <taxon>Aspergillaceae</taxon>
        <taxon>Aspergillus</taxon>
        <taxon>Aspergillus subgen. Circumdati</taxon>
    </lineage>
</organism>
<keyword evidence="6" id="KW-1185">Reference proteome</keyword>
<dbReference type="Pfam" id="PF00248">
    <property type="entry name" value="Aldo_ket_red"/>
    <property type="match status" value="1"/>
</dbReference>
<keyword evidence="2" id="KW-0521">NADP</keyword>
<evidence type="ECO:0000313" key="5">
    <source>
        <dbReference type="EMBL" id="PLB49739.1"/>
    </source>
</evidence>
<dbReference type="PANTHER" id="PTHR43150:SF2">
    <property type="entry name" value="HYPERKINETIC, ISOFORM M"/>
    <property type="match status" value="1"/>
</dbReference>
<proteinExistence type="inferred from homology"/>
<accession>A0A2I2GA39</accession>
<dbReference type="AlphaFoldDB" id="A0A2I2GA39"/>
<evidence type="ECO:0000313" key="6">
    <source>
        <dbReference type="Proteomes" id="UP000234275"/>
    </source>
</evidence>
<evidence type="ECO:0000259" key="4">
    <source>
        <dbReference type="Pfam" id="PF00248"/>
    </source>
</evidence>
<dbReference type="GO" id="GO:0016491">
    <property type="term" value="F:oxidoreductase activity"/>
    <property type="evidence" value="ECO:0007669"/>
    <property type="project" value="UniProtKB-KW"/>
</dbReference>
<reference evidence="5 6" key="1">
    <citation type="submission" date="2016-12" db="EMBL/GenBank/DDBJ databases">
        <title>The genomes of Aspergillus section Nigri reveals drivers in fungal speciation.</title>
        <authorList>
            <consortium name="DOE Joint Genome Institute"/>
            <person name="Vesth T.C."/>
            <person name="Nybo J."/>
            <person name="Theobald S."/>
            <person name="Brandl J."/>
            <person name="Frisvad J.C."/>
            <person name="Nielsen K.F."/>
            <person name="Lyhne E.K."/>
            <person name="Kogle M.E."/>
            <person name="Kuo A."/>
            <person name="Riley R."/>
            <person name="Clum A."/>
            <person name="Nolan M."/>
            <person name="Lipzen A."/>
            <person name="Salamov A."/>
            <person name="Henrissat B."/>
            <person name="Wiebenga A."/>
            <person name="De Vries R.P."/>
            <person name="Grigoriev I.V."/>
            <person name="Mortensen U.H."/>
            <person name="Andersen M.R."/>
            <person name="Baker S.E."/>
        </authorList>
    </citation>
    <scope>NUCLEOTIDE SEQUENCE [LARGE SCALE GENOMIC DNA]</scope>
    <source>
        <strain evidence="5 6">IBT 23096</strain>
    </source>
</reference>
<dbReference type="VEuPathDB" id="FungiDB:P170DRAFT_384940"/>
<dbReference type="EMBL" id="MSFO01000004">
    <property type="protein sequence ID" value="PLB49739.1"/>
    <property type="molecule type" value="Genomic_DNA"/>
</dbReference>
<dbReference type="STRING" id="1392250.A0A2I2GA39"/>
<dbReference type="RefSeq" id="XP_024705041.1">
    <property type="nucleotide sequence ID" value="XM_024845700.1"/>
</dbReference>
<dbReference type="InterPro" id="IPR005399">
    <property type="entry name" value="K_chnl_volt-dep_bsu_KCNAB-rel"/>
</dbReference>
<dbReference type="PRINTS" id="PR01577">
    <property type="entry name" value="KCNABCHANNEL"/>
</dbReference>
<comment type="caution">
    <text evidence="5">The sequence shown here is derived from an EMBL/GenBank/DDBJ whole genome shotgun (WGS) entry which is preliminary data.</text>
</comment>
<dbReference type="OrthoDB" id="1720422at2759"/>
<name>A0A2I2GA39_9EURO</name>
<protein>
    <submittedName>
        <fullName evidence="5">Aldo/keto reductase</fullName>
    </submittedName>
</protein>
<dbReference type="PANTHER" id="PTHR43150">
    <property type="entry name" value="HYPERKINETIC, ISOFORM M"/>
    <property type="match status" value="1"/>
</dbReference>
<dbReference type="SUPFAM" id="SSF51430">
    <property type="entry name" value="NAD(P)-linked oxidoreductase"/>
    <property type="match status" value="1"/>
</dbReference>
<dbReference type="Gene3D" id="3.20.20.100">
    <property type="entry name" value="NADP-dependent oxidoreductase domain"/>
    <property type="match status" value="1"/>
</dbReference>
<sequence>MQYRFLGKTGLKVSALSFGSWVTVGGQVGYESARDCVLEAWNHGVNYFDTAEAYASGECERVFGQIIKDLNFKRSDLVISTKLFWGGPGPNDTGLSKKHLVEGMKASLDRLGLDYVDIVMAHRPDPLTPMEEIVRGFTHIVNSGQALYWGTSEWNAHDIERAHHMAAVHHLIPSSCDQPQYNAFWRERVEKELLAVIRNYGYGLTIWSPLDNGVLTGKYNEGIPSDSRFAAATVTGSTKQDMVNFGKALDTPEGQSKLKRVQELKKVADQLGCTTAQLALAWCLTNESVSTVITGASRPQQVVENMKAVAVYTQLKENAEVRANIEGILGNTPVQPRLFGRWA</sequence>
<evidence type="ECO:0000256" key="2">
    <source>
        <dbReference type="ARBA" id="ARBA00022857"/>
    </source>
</evidence>
<evidence type="ECO:0000256" key="3">
    <source>
        <dbReference type="ARBA" id="ARBA00023002"/>
    </source>
</evidence>
<feature type="domain" description="NADP-dependent oxidoreductase" evidence="4">
    <location>
        <begin position="16"/>
        <end position="320"/>
    </location>
</feature>
<dbReference type="InterPro" id="IPR023210">
    <property type="entry name" value="NADP_OxRdtase_dom"/>
</dbReference>
<dbReference type="InterPro" id="IPR036812">
    <property type="entry name" value="NAD(P)_OxRdtase_dom_sf"/>
</dbReference>
<keyword evidence="3" id="KW-0560">Oxidoreductase</keyword>
<gene>
    <name evidence="5" type="ORF">P170DRAFT_384940</name>
</gene>
<evidence type="ECO:0000256" key="1">
    <source>
        <dbReference type="ARBA" id="ARBA00006515"/>
    </source>
</evidence>
<dbReference type="Proteomes" id="UP000234275">
    <property type="component" value="Unassembled WGS sequence"/>
</dbReference>
<comment type="similarity">
    <text evidence="1">Belongs to the shaker potassium channel beta subunit family.</text>
</comment>